<name>A0A3Q2QNJ5_FUNHE</name>
<keyword evidence="1" id="KW-0812">Transmembrane</keyword>
<dbReference type="Ensembl" id="ENSFHET00000019437.1">
    <property type="protein sequence ID" value="ENSFHEP00000029131.1"/>
    <property type="gene ID" value="ENSFHEG00000013657.1"/>
</dbReference>
<keyword evidence="1" id="KW-0472">Membrane</keyword>
<feature type="transmembrane region" description="Helical" evidence="1">
    <location>
        <begin position="122"/>
        <end position="142"/>
    </location>
</feature>
<dbReference type="CTD" id="151188"/>
<feature type="transmembrane region" description="Helical" evidence="1">
    <location>
        <begin position="71"/>
        <end position="95"/>
    </location>
</feature>
<dbReference type="Pfam" id="PF15062">
    <property type="entry name" value="ARL6IP6"/>
    <property type="match status" value="1"/>
</dbReference>
<evidence type="ECO:0000256" key="1">
    <source>
        <dbReference type="SAM" id="Phobius"/>
    </source>
</evidence>
<dbReference type="PANTHER" id="PTHR28640:SF1">
    <property type="entry name" value="ADP-RIBOSYLATION FACTOR-LIKE PROTEIN 6-INTERACTING PROTEIN 6"/>
    <property type="match status" value="1"/>
</dbReference>
<dbReference type="AlphaFoldDB" id="A0A3Q2QNJ5"/>
<evidence type="ECO:0000313" key="3">
    <source>
        <dbReference type="Proteomes" id="UP000265000"/>
    </source>
</evidence>
<dbReference type="STRING" id="8078.ENSFHEP00000029131"/>
<sequence>MGRGSRIMSTPRLSGSPRGGGLAPWLGVTVSVVGSAAAVAAAGSVCALIYPVLRELRAERQTGGNESEERILGFWSILVISAIAGCMSCIFSWILTYLDSHQFPSLPSLPDFRDASRHGSNMSYGLAVLNGIMAMLTVIWSLS</sequence>
<proteinExistence type="predicted"/>
<reference evidence="2" key="2">
    <citation type="submission" date="2025-09" db="UniProtKB">
        <authorList>
            <consortium name="Ensembl"/>
        </authorList>
    </citation>
    <scope>IDENTIFICATION</scope>
</reference>
<organism evidence="2 3">
    <name type="scientific">Fundulus heteroclitus</name>
    <name type="common">Killifish</name>
    <name type="synonym">Mummichog</name>
    <dbReference type="NCBI Taxonomy" id="8078"/>
    <lineage>
        <taxon>Eukaryota</taxon>
        <taxon>Metazoa</taxon>
        <taxon>Chordata</taxon>
        <taxon>Craniata</taxon>
        <taxon>Vertebrata</taxon>
        <taxon>Euteleostomi</taxon>
        <taxon>Actinopterygii</taxon>
        <taxon>Neopterygii</taxon>
        <taxon>Teleostei</taxon>
        <taxon>Neoteleostei</taxon>
        <taxon>Acanthomorphata</taxon>
        <taxon>Ovalentaria</taxon>
        <taxon>Atherinomorphae</taxon>
        <taxon>Cyprinodontiformes</taxon>
        <taxon>Fundulidae</taxon>
        <taxon>Fundulus</taxon>
    </lineage>
</organism>
<protein>
    <submittedName>
        <fullName evidence="2">ADP ribosylation factor like GTPase 6 interacting protein 6</fullName>
    </submittedName>
</protein>
<dbReference type="OrthoDB" id="10070125at2759"/>
<dbReference type="PANTHER" id="PTHR28640">
    <property type="entry name" value="ADP-RIBOSYLATION FACTOR-LIKE PROTEIN 6-INTERACTING PROTEIN 6"/>
    <property type="match status" value="1"/>
</dbReference>
<keyword evidence="1" id="KW-1133">Transmembrane helix</keyword>
<dbReference type="Proteomes" id="UP000265000">
    <property type="component" value="Unplaced"/>
</dbReference>
<reference evidence="2" key="1">
    <citation type="submission" date="2025-08" db="UniProtKB">
        <authorList>
            <consortium name="Ensembl"/>
        </authorList>
    </citation>
    <scope>IDENTIFICATION</scope>
</reference>
<feature type="transmembrane region" description="Helical" evidence="1">
    <location>
        <begin position="22"/>
        <end position="50"/>
    </location>
</feature>
<dbReference type="GeneTree" id="ENSGT00390000009987"/>
<evidence type="ECO:0000313" key="2">
    <source>
        <dbReference type="Ensembl" id="ENSFHEP00000029131.1"/>
    </source>
</evidence>
<keyword evidence="3" id="KW-1185">Reference proteome</keyword>
<dbReference type="InterPro" id="IPR029383">
    <property type="entry name" value="ARL6IP6"/>
</dbReference>
<dbReference type="GeneID" id="105920496"/>
<accession>A0A3Q2QNJ5</accession>